<reference evidence="1" key="1">
    <citation type="submission" date="2021-11" db="EMBL/GenBank/DDBJ databases">
        <authorList>
            <person name="Herlambang A."/>
            <person name="Guo Y."/>
            <person name="Takashima Y."/>
            <person name="Nishizawa T."/>
        </authorList>
    </citation>
    <scope>NUCLEOTIDE SEQUENCE</scope>
    <source>
        <strain evidence="1">E1425</strain>
    </source>
</reference>
<evidence type="ECO:0000313" key="2">
    <source>
        <dbReference type="Proteomes" id="UP000827284"/>
    </source>
</evidence>
<comment type="caution">
    <text evidence="1">The sequence shown here is derived from an EMBL/GenBank/DDBJ whole genome shotgun (WGS) entry which is preliminary data.</text>
</comment>
<reference evidence="1" key="2">
    <citation type="journal article" date="2022" name="Microbiol. Resour. Announc.">
        <title>Whole-Genome Sequence of Entomortierella parvispora E1425, a Mucoromycotan Fungus Associated with Burkholderiaceae-Related Endosymbiotic Bacteria.</title>
        <authorList>
            <person name="Herlambang A."/>
            <person name="Guo Y."/>
            <person name="Takashima Y."/>
            <person name="Narisawa K."/>
            <person name="Ohta H."/>
            <person name="Nishizawa T."/>
        </authorList>
    </citation>
    <scope>NUCLEOTIDE SEQUENCE</scope>
    <source>
        <strain evidence="1">E1425</strain>
    </source>
</reference>
<organism evidence="1 2">
    <name type="scientific">Entomortierella parvispora</name>
    <dbReference type="NCBI Taxonomy" id="205924"/>
    <lineage>
        <taxon>Eukaryota</taxon>
        <taxon>Fungi</taxon>
        <taxon>Fungi incertae sedis</taxon>
        <taxon>Mucoromycota</taxon>
        <taxon>Mortierellomycotina</taxon>
        <taxon>Mortierellomycetes</taxon>
        <taxon>Mortierellales</taxon>
        <taxon>Mortierellaceae</taxon>
        <taxon>Entomortierella</taxon>
    </lineage>
</organism>
<sequence>MGDNRCPLDQLLLKATSVIKLDVAFTSFNNIRPLERAMEIVSSFRSVSRLSLQYLDLETFQQLHMILSCVPHLHSLRLKLMRDKVISQPLDTHLPLPIKNLEIELGNYNTPLAGDLFYHFMQCCPELETMVIVSSSSLFDNIPKLIRHSCRKELLPWARQFCPGFKALSMQGEGSLDSCTKYVAQNASVAVSGPDRGEIVHLKISWICYPFMSWLALDGKSIQVLDIQYRFADYQDGECSRYLYQLLSSQHLVSLKELRFKWLLCFDAERCRIVFGSQWGCVHLEKLSLGDFWWGWKLEEESTIIPEGRPRTTQWKPKNERPIIEENLHELIQQRLQELPKLKNLTLNGIPFLKYHV</sequence>
<dbReference type="SUPFAM" id="SSF52047">
    <property type="entry name" value="RNI-like"/>
    <property type="match status" value="1"/>
</dbReference>
<name>A0A9P3HDD1_9FUNG</name>
<accession>A0A9P3HDD1</accession>
<dbReference type="Proteomes" id="UP000827284">
    <property type="component" value="Unassembled WGS sequence"/>
</dbReference>
<dbReference type="EMBL" id="BQFW01000009">
    <property type="protein sequence ID" value="GJJ74536.1"/>
    <property type="molecule type" value="Genomic_DNA"/>
</dbReference>
<dbReference type="AlphaFoldDB" id="A0A9P3HDD1"/>
<protein>
    <submittedName>
        <fullName evidence="1">Uncharacterized protein</fullName>
    </submittedName>
</protein>
<proteinExistence type="predicted"/>
<evidence type="ECO:0000313" key="1">
    <source>
        <dbReference type="EMBL" id="GJJ74536.1"/>
    </source>
</evidence>
<gene>
    <name evidence="1" type="ORF">EMPS_06894</name>
</gene>
<keyword evidence="2" id="KW-1185">Reference proteome</keyword>